<comment type="subcellular location">
    <subcellularLocation>
        <location evidence="5">Cytoplasm</location>
        <location evidence="5">Cytoskeleton</location>
        <location evidence="5">Microtubule organizing center</location>
    </subcellularLocation>
</comment>
<evidence type="ECO:0000256" key="1">
    <source>
        <dbReference type="ARBA" id="ARBA00010337"/>
    </source>
</evidence>
<proteinExistence type="inferred from homology"/>
<keyword evidence="10" id="KW-1185">Reference proteome</keyword>
<dbReference type="InterPro" id="IPR042241">
    <property type="entry name" value="GCP_C_sf"/>
</dbReference>
<dbReference type="GO" id="GO:0000922">
    <property type="term" value="C:spindle pole"/>
    <property type="evidence" value="ECO:0007669"/>
    <property type="project" value="InterPro"/>
</dbReference>
<dbReference type="Pfam" id="PF04130">
    <property type="entry name" value="GCP_C_terminal"/>
    <property type="match status" value="1"/>
</dbReference>
<evidence type="ECO:0000256" key="6">
    <source>
        <dbReference type="SAM" id="MobiDB-lite"/>
    </source>
</evidence>
<dbReference type="GO" id="GO:0051011">
    <property type="term" value="F:microtubule minus-end binding"/>
    <property type="evidence" value="ECO:0007669"/>
    <property type="project" value="TreeGrafter"/>
</dbReference>
<name>A0AAV9HZW0_9PEZI</name>
<dbReference type="PANTHER" id="PTHR19302">
    <property type="entry name" value="GAMMA TUBULIN COMPLEX PROTEIN"/>
    <property type="match status" value="1"/>
</dbReference>
<gene>
    <name evidence="9" type="ORF">QBC42DRAFT_219338</name>
</gene>
<dbReference type="AlphaFoldDB" id="A0AAV9HZW0"/>
<feature type="domain" description="Gamma tubulin complex component protein N-terminal" evidence="8">
    <location>
        <begin position="186"/>
        <end position="586"/>
    </location>
</feature>
<protein>
    <recommendedName>
        <fullName evidence="5">Spindle pole body component</fullName>
    </recommendedName>
</protein>
<keyword evidence="2 5" id="KW-0963">Cytoplasm</keyword>
<evidence type="ECO:0000313" key="9">
    <source>
        <dbReference type="EMBL" id="KAK4465286.1"/>
    </source>
</evidence>
<comment type="caution">
    <text evidence="9">The sequence shown here is derived from an EMBL/GenBank/DDBJ whole genome shotgun (WGS) entry which is preliminary data.</text>
</comment>
<reference evidence="9" key="2">
    <citation type="submission" date="2023-06" db="EMBL/GenBank/DDBJ databases">
        <authorList>
            <consortium name="Lawrence Berkeley National Laboratory"/>
            <person name="Mondo S.J."/>
            <person name="Hensen N."/>
            <person name="Bonometti L."/>
            <person name="Westerberg I."/>
            <person name="Brannstrom I.O."/>
            <person name="Guillou S."/>
            <person name="Cros-Aarteil S."/>
            <person name="Calhoun S."/>
            <person name="Haridas S."/>
            <person name="Kuo A."/>
            <person name="Pangilinan J."/>
            <person name="Riley R."/>
            <person name="Labutti K."/>
            <person name="Andreopoulos B."/>
            <person name="Lipzen A."/>
            <person name="Chen C."/>
            <person name="Yanf M."/>
            <person name="Daum C."/>
            <person name="Ng V."/>
            <person name="Clum A."/>
            <person name="Steindorff A."/>
            <person name="Ohm R."/>
            <person name="Martin F."/>
            <person name="Silar P."/>
            <person name="Natvig D."/>
            <person name="Lalanne C."/>
            <person name="Gautier V."/>
            <person name="Ament-Velasquez S.L."/>
            <person name="Kruys A."/>
            <person name="Hutchinson M.I."/>
            <person name="Powell A.J."/>
            <person name="Barry K."/>
            <person name="Miller A.N."/>
            <person name="Grigoriev I.V."/>
            <person name="Debuchy R."/>
            <person name="Gladieux P."/>
            <person name="Thoren M.H."/>
            <person name="Johannesson H."/>
        </authorList>
    </citation>
    <scope>NUCLEOTIDE SEQUENCE</scope>
    <source>
        <strain evidence="9">PSN324</strain>
    </source>
</reference>
<keyword evidence="3 5" id="KW-0493">Microtubule</keyword>
<dbReference type="GO" id="GO:0043015">
    <property type="term" value="F:gamma-tubulin binding"/>
    <property type="evidence" value="ECO:0007669"/>
    <property type="project" value="InterPro"/>
</dbReference>
<dbReference type="GO" id="GO:0005874">
    <property type="term" value="C:microtubule"/>
    <property type="evidence" value="ECO:0007669"/>
    <property type="project" value="UniProtKB-KW"/>
</dbReference>
<dbReference type="InterPro" id="IPR007259">
    <property type="entry name" value="GCP"/>
</dbReference>
<dbReference type="InterPro" id="IPR041470">
    <property type="entry name" value="GCP_N"/>
</dbReference>
<dbReference type="GO" id="GO:0000930">
    <property type="term" value="C:gamma-tubulin complex"/>
    <property type="evidence" value="ECO:0007669"/>
    <property type="project" value="UniProtKB-ARBA"/>
</dbReference>
<accession>A0AAV9HZW0</accession>
<dbReference type="InterPro" id="IPR040457">
    <property type="entry name" value="GCP_C"/>
</dbReference>
<evidence type="ECO:0000256" key="5">
    <source>
        <dbReference type="RuleBase" id="RU363050"/>
    </source>
</evidence>
<organism evidence="9 10">
    <name type="scientific">Cladorrhinum samala</name>
    <dbReference type="NCBI Taxonomy" id="585594"/>
    <lineage>
        <taxon>Eukaryota</taxon>
        <taxon>Fungi</taxon>
        <taxon>Dikarya</taxon>
        <taxon>Ascomycota</taxon>
        <taxon>Pezizomycotina</taxon>
        <taxon>Sordariomycetes</taxon>
        <taxon>Sordariomycetidae</taxon>
        <taxon>Sordariales</taxon>
        <taxon>Podosporaceae</taxon>
        <taxon>Cladorrhinum</taxon>
    </lineage>
</organism>
<reference evidence="9" key="1">
    <citation type="journal article" date="2023" name="Mol. Phylogenet. Evol.">
        <title>Genome-scale phylogeny and comparative genomics of the fungal order Sordariales.</title>
        <authorList>
            <person name="Hensen N."/>
            <person name="Bonometti L."/>
            <person name="Westerberg I."/>
            <person name="Brannstrom I.O."/>
            <person name="Guillou S."/>
            <person name="Cros-Aarteil S."/>
            <person name="Calhoun S."/>
            <person name="Haridas S."/>
            <person name="Kuo A."/>
            <person name="Mondo S."/>
            <person name="Pangilinan J."/>
            <person name="Riley R."/>
            <person name="LaButti K."/>
            <person name="Andreopoulos B."/>
            <person name="Lipzen A."/>
            <person name="Chen C."/>
            <person name="Yan M."/>
            <person name="Daum C."/>
            <person name="Ng V."/>
            <person name="Clum A."/>
            <person name="Steindorff A."/>
            <person name="Ohm R.A."/>
            <person name="Martin F."/>
            <person name="Silar P."/>
            <person name="Natvig D.O."/>
            <person name="Lalanne C."/>
            <person name="Gautier V."/>
            <person name="Ament-Velasquez S.L."/>
            <person name="Kruys A."/>
            <person name="Hutchinson M.I."/>
            <person name="Powell A.J."/>
            <person name="Barry K."/>
            <person name="Miller A.N."/>
            <person name="Grigoriev I.V."/>
            <person name="Debuchy R."/>
            <person name="Gladieux P."/>
            <person name="Hiltunen Thoren M."/>
            <person name="Johannesson H."/>
        </authorList>
    </citation>
    <scope>NUCLEOTIDE SEQUENCE</scope>
    <source>
        <strain evidence="9">PSN324</strain>
    </source>
</reference>
<dbReference type="EMBL" id="MU864941">
    <property type="protein sequence ID" value="KAK4465286.1"/>
    <property type="molecule type" value="Genomic_DNA"/>
</dbReference>
<dbReference type="Proteomes" id="UP001321749">
    <property type="component" value="Unassembled WGS sequence"/>
</dbReference>
<feature type="region of interest" description="Disordered" evidence="6">
    <location>
        <begin position="88"/>
        <end position="116"/>
    </location>
</feature>
<evidence type="ECO:0000259" key="7">
    <source>
        <dbReference type="Pfam" id="PF04130"/>
    </source>
</evidence>
<dbReference type="Pfam" id="PF17681">
    <property type="entry name" value="GCP_N_terminal"/>
    <property type="match status" value="1"/>
</dbReference>
<dbReference type="GO" id="GO:0051225">
    <property type="term" value="P:spindle assembly"/>
    <property type="evidence" value="ECO:0007669"/>
    <property type="project" value="TreeGrafter"/>
</dbReference>
<dbReference type="GO" id="GO:0007020">
    <property type="term" value="P:microtubule nucleation"/>
    <property type="evidence" value="ECO:0007669"/>
    <property type="project" value="InterPro"/>
</dbReference>
<feature type="domain" description="Gamma tubulin complex component C-terminal" evidence="7">
    <location>
        <begin position="590"/>
        <end position="950"/>
    </location>
</feature>
<evidence type="ECO:0000259" key="8">
    <source>
        <dbReference type="Pfam" id="PF17681"/>
    </source>
</evidence>
<dbReference type="PANTHER" id="PTHR19302:SF70">
    <property type="entry name" value="GAMMA-TUBULIN COMPLEX COMPONENT 6"/>
    <property type="match status" value="1"/>
</dbReference>
<comment type="similarity">
    <text evidence="1 5">Belongs to the TUBGCP family.</text>
</comment>
<evidence type="ECO:0000256" key="3">
    <source>
        <dbReference type="ARBA" id="ARBA00022701"/>
    </source>
</evidence>
<dbReference type="Gene3D" id="1.20.120.1900">
    <property type="entry name" value="Gamma-tubulin complex, C-terminal domain"/>
    <property type="match status" value="1"/>
</dbReference>
<dbReference type="GO" id="GO:0051321">
    <property type="term" value="P:meiotic cell cycle"/>
    <property type="evidence" value="ECO:0007669"/>
    <property type="project" value="TreeGrafter"/>
</dbReference>
<evidence type="ECO:0000256" key="2">
    <source>
        <dbReference type="ARBA" id="ARBA00022490"/>
    </source>
</evidence>
<keyword evidence="4 5" id="KW-0206">Cytoskeleton</keyword>
<dbReference type="GO" id="GO:0000278">
    <property type="term" value="P:mitotic cell cycle"/>
    <property type="evidence" value="ECO:0007669"/>
    <property type="project" value="TreeGrafter"/>
</dbReference>
<dbReference type="GO" id="GO:0005816">
    <property type="term" value="C:spindle pole body"/>
    <property type="evidence" value="ECO:0007669"/>
    <property type="project" value="UniProtKB-ARBA"/>
</dbReference>
<sequence>MMVREEEDLADLFAIPDFWRPCNWLDMTIRDINKQNPLFEIDVTAQPRGLIATFESHELKPLDLELDLNIAEDDVFFKLPPILKELAAQQPKPAPSQPDSDIADIDSQPPPASEDDDIWLMHDNDLVKAPEFKTWEGFEKLEHESFSPMFISEAGPVVFDALVANKKDPSDDTGDVLDNTSYCACLLTLALGRSSLLFTWDQPRNSFVKTAPRLRTSGLTLDLVRALDKLCLDCGNCIRHLQYFSEATYAASATPTRIALAGVIDRLVITVRSELSVRSRNVKSILQLQSLVRPVQSILSYFKSLVKKVAPQKSDEAMLSCLFEEVQSAEYRNGLLRTATREVLKIVSRPWIEFVEEWTGLRNEQGIPITKKGPGKGFVKVADKMWVDDQGFELEEADYFLDPAKVPTFLPEDMANTIFETGRNIRFLREHHPDHPLSRADTVDLAFPPKLEWQFDWDALSKLEARVAQYRDAVARALDGTLHPSISDSSATPPSPVAAADLTVFGQLPSQIEGCLLASLNKLNQPLESSSPADPLTSLLRSHLYSPLNSAPLDPHSSLIPFLSFNPLIQAQSTLINQACITLLFTHHNLRLHVDLLHQYFLLSNGLLVSRLSHALFDPDVSTAERKAGVALTGGMMGLRLGGRKTWPPASSELRLALMGVLVDCYAPFQAEIRKGQKKRAEKNRLLPGDLSFAVRGDLSQEEIDRCMDADGLEALDFLRLTYTAPKGLGGVIVPGVLVKFDRIFRLLLRVVRMGWVVNQLFKIVGDDDGGGDGAAALRFGIEARHLVNQVTRYFFETGIKAPWDRFQEWLDGVEADLNKGEGKCSPDIVRDRLDRTLDDVMSVLLLRKRQVPIMKLLEEVFGVVLRFARVMRIRKAERHLRGKETELLDSPEDMYRVLRKKIGVLVTVLKGLSDKMVAGGVTSRKGAKGRRGENTVEQLLVMLDMEGFYGKR</sequence>
<evidence type="ECO:0000313" key="10">
    <source>
        <dbReference type="Proteomes" id="UP001321749"/>
    </source>
</evidence>
<dbReference type="GO" id="GO:0031122">
    <property type="term" value="P:cytoplasmic microtubule organization"/>
    <property type="evidence" value="ECO:0007669"/>
    <property type="project" value="TreeGrafter"/>
</dbReference>
<evidence type="ECO:0000256" key="4">
    <source>
        <dbReference type="ARBA" id="ARBA00023212"/>
    </source>
</evidence>